<dbReference type="SMART" id="SM00382">
    <property type="entry name" value="AAA"/>
    <property type="match status" value="2"/>
</dbReference>
<dbReference type="CDD" id="cd03257">
    <property type="entry name" value="ABC_NikE_OppD_transporters"/>
    <property type="match status" value="2"/>
</dbReference>
<dbReference type="PANTHER" id="PTHR43297">
    <property type="entry name" value="OLIGOPEPTIDE TRANSPORT ATP-BINDING PROTEIN APPD"/>
    <property type="match status" value="1"/>
</dbReference>
<dbReference type="InterPro" id="IPR017871">
    <property type="entry name" value="ABC_transporter-like_CS"/>
</dbReference>
<dbReference type="PROSITE" id="PS00211">
    <property type="entry name" value="ABC_TRANSPORTER_1"/>
    <property type="match status" value="2"/>
</dbReference>
<dbReference type="GO" id="GO:0005524">
    <property type="term" value="F:ATP binding"/>
    <property type="evidence" value="ECO:0007669"/>
    <property type="project" value="UniProtKB-KW"/>
</dbReference>
<accession>A0A0F5V8Y0</accession>
<dbReference type="PATRIC" id="fig|265726.11.peg.3281"/>
<evidence type="ECO:0000256" key="2">
    <source>
        <dbReference type="ARBA" id="ARBA00005417"/>
    </source>
</evidence>
<reference evidence="9 10" key="1">
    <citation type="submission" date="2014-12" db="EMBL/GenBank/DDBJ databases">
        <title>Mercury Reductase activity and rhizosphere competence traits in the genome of root associated Photobacterium halotolerans MELD1.</title>
        <authorList>
            <person name="Mathew D.C."/>
            <person name="Huang C.-C."/>
        </authorList>
    </citation>
    <scope>NUCLEOTIDE SEQUENCE [LARGE SCALE GENOMIC DNA]</scope>
    <source>
        <strain evidence="9 10">MELD1</strain>
    </source>
</reference>
<name>A0A0F5V8Y0_9GAMM</name>
<keyword evidence="7" id="KW-0472">Membrane</keyword>
<dbReference type="InterPro" id="IPR027417">
    <property type="entry name" value="P-loop_NTPase"/>
</dbReference>
<evidence type="ECO:0000313" key="9">
    <source>
        <dbReference type="EMBL" id="KKC97984.1"/>
    </source>
</evidence>
<proteinExistence type="inferred from homology"/>
<dbReference type="OrthoDB" id="9784450at2"/>
<evidence type="ECO:0000256" key="3">
    <source>
        <dbReference type="ARBA" id="ARBA00022448"/>
    </source>
</evidence>
<dbReference type="GO" id="GO:0015833">
    <property type="term" value="P:peptide transport"/>
    <property type="evidence" value="ECO:0007669"/>
    <property type="project" value="InterPro"/>
</dbReference>
<evidence type="ECO:0000313" key="10">
    <source>
        <dbReference type="Proteomes" id="UP000033633"/>
    </source>
</evidence>
<protein>
    <submittedName>
        <fullName evidence="9">ABC transporter ATP-binding protein</fullName>
    </submittedName>
</protein>
<dbReference type="GO" id="GO:0016887">
    <property type="term" value="F:ATP hydrolysis activity"/>
    <property type="evidence" value="ECO:0007669"/>
    <property type="project" value="InterPro"/>
</dbReference>
<dbReference type="Gene3D" id="3.40.50.300">
    <property type="entry name" value="P-loop containing nucleotide triphosphate hydrolases"/>
    <property type="match status" value="2"/>
</dbReference>
<evidence type="ECO:0000256" key="4">
    <source>
        <dbReference type="ARBA" id="ARBA00022475"/>
    </source>
</evidence>
<dbReference type="Pfam" id="PF08352">
    <property type="entry name" value="oligo_HPY"/>
    <property type="match status" value="2"/>
</dbReference>
<sequence length="572" mass="63410">MALLEVKNLRIEYPSRHGIHAAVKSLSFTIERGEIVGVVGESGAGKSTVGNAVIDLLSPPGKIASGDVYLDGQKISGLKPEAMRKVRGAKIGFIFQDPMTSLNPLYTVERQLTETITTNLNVSKEEAVRRAIKLMEQVGIPQPEIRIKQYPHQFSGGMRQRVVIAIALAGEPDLIIADEPTTALDVSIQDQILTLIRELCVKKNVGCMLVTHDMGVVSNVTDRVAVMYRGDLVEIGPTEQVLGHPNHPYTKSLISAVPRSDIKLARFPLVSYIEEAGETTQLDVKNHWLGQSEDQRQYTGALLQVENVNLRFVTKDSFFESRREYVQASNNVSFEVFEGETFGLVGESGSGKSTIARVIAGLYPPNSGKVVFEGIDLTALKSENERRPMRRQMQMVFQNPYSSMNPRMKIFDIIAEPIRFHKLASSESQVRQIVGDLLDHVGLGRAAGVKYPHEFSGGQRQRISIARALATRPRLLICDEPTSALDVSVQAQILNLLKDLQDELNLTMLFISHDLPVIRQMCDRIGVMQKGTLLEVAPTEQLFTAPQHEYSKQLISLMPEFKGMSQEGLKLA</sequence>
<evidence type="ECO:0000256" key="6">
    <source>
        <dbReference type="ARBA" id="ARBA00022840"/>
    </source>
</evidence>
<comment type="subcellular location">
    <subcellularLocation>
        <location evidence="1">Cell inner membrane</location>
        <topology evidence="1">Peripheral membrane protein</topology>
    </subcellularLocation>
</comment>
<dbReference type="PROSITE" id="PS50893">
    <property type="entry name" value="ABC_TRANSPORTER_2"/>
    <property type="match status" value="2"/>
</dbReference>
<keyword evidence="4" id="KW-1003">Cell membrane</keyword>
<keyword evidence="10" id="KW-1185">Reference proteome</keyword>
<dbReference type="NCBIfam" id="NF007739">
    <property type="entry name" value="PRK10419.1"/>
    <property type="match status" value="2"/>
</dbReference>
<comment type="caution">
    <text evidence="9">The sequence shown here is derived from an EMBL/GenBank/DDBJ whole genome shotgun (WGS) entry which is preliminary data.</text>
</comment>
<dbReference type="InterPro" id="IPR003593">
    <property type="entry name" value="AAA+_ATPase"/>
</dbReference>
<dbReference type="GO" id="GO:0055085">
    <property type="term" value="P:transmembrane transport"/>
    <property type="evidence" value="ECO:0007669"/>
    <property type="project" value="UniProtKB-ARBA"/>
</dbReference>
<evidence type="ECO:0000256" key="7">
    <source>
        <dbReference type="ARBA" id="ARBA00023136"/>
    </source>
</evidence>
<dbReference type="Pfam" id="PF00005">
    <property type="entry name" value="ABC_tran"/>
    <property type="match status" value="2"/>
</dbReference>
<dbReference type="RefSeq" id="WP_046222533.1">
    <property type="nucleotide sequence ID" value="NZ_JWYV01000030.1"/>
</dbReference>
<keyword evidence="6 9" id="KW-0067">ATP-binding</keyword>
<gene>
    <name evidence="9" type="ORF">KY46_20960</name>
</gene>
<keyword evidence="3" id="KW-0813">Transport</keyword>
<feature type="domain" description="ABC transporter" evidence="8">
    <location>
        <begin position="4"/>
        <end position="254"/>
    </location>
</feature>
<evidence type="ECO:0000256" key="5">
    <source>
        <dbReference type="ARBA" id="ARBA00022741"/>
    </source>
</evidence>
<organism evidence="9 10">
    <name type="scientific">Photobacterium halotolerans</name>
    <dbReference type="NCBI Taxonomy" id="265726"/>
    <lineage>
        <taxon>Bacteria</taxon>
        <taxon>Pseudomonadati</taxon>
        <taxon>Pseudomonadota</taxon>
        <taxon>Gammaproteobacteria</taxon>
        <taxon>Vibrionales</taxon>
        <taxon>Vibrionaceae</taxon>
        <taxon>Photobacterium</taxon>
    </lineage>
</organism>
<dbReference type="SUPFAM" id="SSF52540">
    <property type="entry name" value="P-loop containing nucleoside triphosphate hydrolases"/>
    <property type="match status" value="2"/>
</dbReference>
<evidence type="ECO:0000259" key="8">
    <source>
        <dbReference type="PROSITE" id="PS50893"/>
    </source>
</evidence>
<dbReference type="InterPro" id="IPR013563">
    <property type="entry name" value="Oligopep_ABC_C"/>
</dbReference>
<dbReference type="NCBIfam" id="NF008453">
    <property type="entry name" value="PRK11308.1"/>
    <property type="match status" value="2"/>
</dbReference>
<keyword evidence="5" id="KW-0547">Nucleotide-binding</keyword>
<dbReference type="GO" id="GO:0005886">
    <property type="term" value="C:plasma membrane"/>
    <property type="evidence" value="ECO:0007669"/>
    <property type="project" value="UniProtKB-SubCell"/>
</dbReference>
<dbReference type="InterPro" id="IPR003439">
    <property type="entry name" value="ABC_transporter-like_ATP-bd"/>
</dbReference>
<dbReference type="AlphaFoldDB" id="A0A0F5V8Y0"/>
<dbReference type="STRING" id="265726.KY46_20960"/>
<feature type="domain" description="ABC transporter" evidence="8">
    <location>
        <begin position="303"/>
        <end position="555"/>
    </location>
</feature>
<dbReference type="Proteomes" id="UP000033633">
    <property type="component" value="Unassembled WGS sequence"/>
</dbReference>
<dbReference type="EMBL" id="JWYV01000030">
    <property type="protein sequence ID" value="KKC97984.1"/>
    <property type="molecule type" value="Genomic_DNA"/>
</dbReference>
<dbReference type="PANTHER" id="PTHR43297:SF7">
    <property type="entry name" value="D,D-DIPEPTIDE TRANSPORT ATP-BINDING PROTEIN DDPD-RELATED"/>
    <property type="match status" value="1"/>
</dbReference>
<dbReference type="FunFam" id="3.40.50.300:FF:000016">
    <property type="entry name" value="Oligopeptide ABC transporter ATP-binding component"/>
    <property type="match status" value="2"/>
</dbReference>
<dbReference type="InterPro" id="IPR050388">
    <property type="entry name" value="ABC_Ni/Peptide_Import"/>
</dbReference>
<evidence type="ECO:0000256" key="1">
    <source>
        <dbReference type="ARBA" id="ARBA00004417"/>
    </source>
</evidence>
<comment type="similarity">
    <text evidence="2">Belongs to the ABC transporter superfamily.</text>
</comment>